<feature type="transmembrane region" description="Helical" evidence="1">
    <location>
        <begin position="99"/>
        <end position="121"/>
    </location>
</feature>
<keyword evidence="1" id="KW-0812">Transmembrane</keyword>
<dbReference type="RefSeq" id="WP_264500414.1">
    <property type="nucleotide sequence ID" value="NZ_JAPDDS010000003.1"/>
</dbReference>
<dbReference type="EMBL" id="JAPDDS010000003">
    <property type="protein sequence ID" value="MCW1884454.1"/>
    <property type="molecule type" value="Genomic_DNA"/>
</dbReference>
<comment type="caution">
    <text evidence="2">The sequence shown here is derived from an EMBL/GenBank/DDBJ whole genome shotgun (WGS) entry which is preliminary data.</text>
</comment>
<proteinExistence type="predicted"/>
<feature type="transmembrane region" description="Helical" evidence="1">
    <location>
        <begin position="161"/>
        <end position="179"/>
    </location>
</feature>
<reference evidence="2 3" key="1">
    <citation type="submission" date="2022-10" db="EMBL/GenBank/DDBJ databases">
        <title>Luteolibacter flavescens strain MCCC 1K03193, whole genome shotgun sequencing project.</title>
        <authorList>
            <person name="Zhao G."/>
            <person name="Shen L."/>
        </authorList>
    </citation>
    <scope>NUCLEOTIDE SEQUENCE [LARGE SCALE GENOMIC DNA]</scope>
    <source>
        <strain evidence="2 3">MCCC 1K03193</strain>
    </source>
</reference>
<name>A0ABT3FLK7_9BACT</name>
<evidence type="ECO:0000313" key="3">
    <source>
        <dbReference type="Proteomes" id="UP001207930"/>
    </source>
</evidence>
<accession>A0ABT3FLK7</accession>
<feature type="transmembrane region" description="Helical" evidence="1">
    <location>
        <begin position="12"/>
        <end position="31"/>
    </location>
</feature>
<gene>
    <name evidence="2" type="ORF">OKA04_06905</name>
</gene>
<keyword evidence="1" id="KW-1133">Transmembrane helix</keyword>
<feature type="transmembrane region" description="Helical" evidence="1">
    <location>
        <begin position="51"/>
        <end position="69"/>
    </location>
</feature>
<evidence type="ECO:0008006" key="4">
    <source>
        <dbReference type="Google" id="ProtNLM"/>
    </source>
</evidence>
<keyword evidence="3" id="KW-1185">Reference proteome</keyword>
<evidence type="ECO:0000256" key="1">
    <source>
        <dbReference type="SAM" id="Phobius"/>
    </source>
</evidence>
<feature type="transmembrane region" description="Helical" evidence="1">
    <location>
        <begin position="227"/>
        <end position="249"/>
    </location>
</feature>
<feature type="transmembrane region" description="Helical" evidence="1">
    <location>
        <begin position="133"/>
        <end position="154"/>
    </location>
</feature>
<keyword evidence="1" id="KW-0472">Membrane</keyword>
<evidence type="ECO:0000313" key="2">
    <source>
        <dbReference type="EMBL" id="MCW1884454.1"/>
    </source>
</evidence>
<protein>
    <recommendedName>
        <fullName evidence="4">ABC transporter permease</fullName>
    </recommendedName>
</protein>
<dbReference type="Proteomes" id="UP001207930">
    <property type="component" value="Unassembled WGS sequence"/>
</dbReference>
<sequence length="255" mass="28047">MRLYRLTTATLFQWKSWVISLVVVGIFPFILPQVSYATENPALYKPAIAQTTWAMALLSAIFWGFFTAAKLGENNAKSGVGEYFLTTGISSTRQLVEMWLSLVTFLAPLPLISAAICIFAASPSQADERGMWIATNLQYSLLFFLAIAPLAALAMSVASRFGAISGFVTSAGMAIYGLYGVGYLKLLANLEGNALLKWIWAASPHYHFADPTERLRYKLGAVAWDKFPLLIAYFGGILLVHIALSRLIFRVRTTA</sequence>
<organism evidence="2 3">
    <name type="scientific">Luteolibacter flavescens</name>
    <dbReference type="NCBI Taxonomy" id="1859460"/>
    <lineage>
        <taxon>Bacteria</taxon>
        <taxon>Pseudomonadati</taxon>
        <taxon>Verrucomicrobiota</taxon>
        <taxon>Verrucomicrobiia</taxon>
        <taxon>Verrucomicrobiales</taxon>
        <taxon>Verrucomicrobiaceae</taxon>
        <taxon>Luteolibacter</taxon>
    </lineage>
</organism>